<evidence type="ECO:0000313" key="10">
    <source>
        <dbReference type="EMBL" id="CAI8035522.1"/>
    </source>
</evidence>
<comment type="similarity">
    <text evidence="2 9">Belongs to the sulfotransferase 2 family.</text>
</comment>
<evidence type="ECO:0000256" key="9">
    <source>
        <dbReference type="RuleBase" id="RU364020"/>
    </source>
</evidence>
<dbReference type="GO" id="GO:0000139">
    <property type="term" value="C:Golgi membrane"/>
    <property type="evidence" value="ECO:0007669"/>
    <property type="project" value="UniProtKB-SubCell"/>
</dbReference>
<evidence type="ECO:0000256" key="7">
    <source>
        <dbReference type="ARBA" id="ARBA00023136"/>
    </source>
</evidence>
<dbReference type="GO" id="GO:0016051">
    <property type="term" value="P:carbohydrate biosynthetic process"/>
    <property type="evidence" value="ECO:0007669"/>
    <property type="project" value="InterPro"/>
</dbReference>
<keyword evidence="3 9" id="KW-0808">Transferase</keyword>
<dbReference type="AlphaFoldDB" id="A0AA35SUD0"/>
<sequence>MKEIVISILLFVSAFALFPYVGMILSSTCDHSPTVAATGRWLHRKHAAQLTEIQSRYLFQGEYKLLMIDDIILSNAAPASELNGTVTDIIEDQNMRQETFCSTTDANTTVYKNKLVADLYHHLLVDDARKIVFCYVPKVACSNWKRVFLIFANLVDPDGSLRPSIDIFRQVKSMEDYSPSEQEYRLRNYFKFMFVRNPIERLVSAYRNKIEHPTSDNPSERTIWDGIRAWILQKHRGPAQGNNVTDPPYPTFSEFIHFLGASDPADMNEHYKPMTALCQPCSVHYNYVGNFATLRRDANRILQYLHINTSWFWDRGKHFSNPTNNYVNKYYSKLTSKDIEIIEKVVLVDDIQLYEHLFPSV</sequence>
<keyword evidence="6 9" id="KW-0333">Golgi apparatus</keyword>
<evidence type="ECO:0000256" key="5">
    <source>
        <dbReference type="ARBA" id="ARBA00022989"/>
    </source>
</evidence>
<evidence type="ECO:0000313" key="11">
    <source>
        <dbReference type="Proteomes" id="UP001174909"/>
    </source>
</evidence>
<organism evidence="10 11">
    <name type="scientific">Geodia barretti</name>
    <name type="common">Barrett's horny sponge</name>
    <dbReference type="NCBI Taxonomy" id="519541"/>
    <lineage>
        <taxon>Eukaryota</taxon>
        <taxon>Metazoa</taxon>
        <taxon>Porifera</taxon>
        <taxon>Demospongiae</taxon>
        <taxon>Heteroscleromorpha</taxon>
        <taxon>Tetractinellida</taxon>
        <taxon>Astrophorina</taxon>
        <taxon>Geodiidae</taxon>
        <taxon>Geodia</taxon>
    </lineage>
</organism>
<reference evidence="10" key="1">
    <citation type="submission" date="2023-03" db="EMBL/GenBank/DDBJ databases">
        <authorList>
            <person name="Steffen K."/>
            <person name="Cardenas P."/>
        </authorList>
    </citation>
    <scope>NUCLEOTIDE SEQUENCE</scope>
</reference>
<keyword evidence="4" id="KW-0812">Transmembrane</keyword>
<evidence type="ECO:0000256" key="2">
    <source>
        <dbReference type="ARBA" id="ARBA00006339"/>
    </source>
</evidence>
<dbReference type="EMBL" id="CASHTH010002808">
    <property type="protein sequence ID" value="CAI8035522.1"/>
    <property type="molecule type" value="Genomic_DNA"/>
</dbReference>
<evidence type="ECO:0000256" key="6">
    <source>
        <dbReference type="ARBA" id="ARBA00023034"/>
    </source>
</evidence>
<dbReference type="InterPro" id="IPR018011">
    <property type="entry name" value="Carb_sulfotrans_8-10"/>
</dbReference>
<dbReference type="PANTHER" id="PTHR12137">
    <property type="entry name" value="CARBOHYDRATE SULFOTRANSFERASE"/>
    <property type="match status" value="1"/>
</dbReference>
<keyword evidence="9" id="KW-0735">Signal-anchor</keyword>
<proteinExistence type="inferred from homology"/>
<dbReference type="GO" id="GO:0008146">
    <property type="term" value="F:sulfotransferase activity"/>
    <property type="evidence" value="ECO:0007669"/>
    <property type="project" value="InterPro"/>
</dbReference>
<evidence type="ECO:0000256" key="4">
    <source>
        <dbReference type="ARBA" id="ARBA00022692"/>
    </source>
</evidence>
<gene>
    <name evidence="10" type="ORF">GBAR_LOCUS19921</name>
</gene>
<comment type="caution">
    <text evidence="10">The sequence shown here is derived from an EMBL/GenBank/DDBJ whole genome shotgun (WGS) entry which is preliminary data.</text>
</comment>
<keyword evidence="9" id="KW-0119">Carbohydrate metabolism</keyword>
<keyword evidence="11" id="KW-1185">Reference proteome</keyword>
<dbReference type="EC" id="2.8.2.-" evidence="9"/>
<evidence type="ECO:0000256" key="1">
    <source>
        <dbReference type="ARBA" id="ARBA00004323"/>
    </source>
</evidence>
<comment type="subcellular location">
    <subcellularLocation>
        <location evidence="1 9">Golgi apparatus membrane</location>
        <topology evidence="1 9">Single-pass type II membrane protein</topology>
    </subcellularLocation>
</comment>
<evidence type="ECO:0000256" key="3">
    <source>
        <dbReference type="ARBA" id="ARBA00022679"/>
    </source>
</evidence>
<dbReference type="Proteomes" id="UP001174909">
    <property type="component" value="Unassembled WGS sequence"/>
</dbReference>
<keyword evidence="8 9" id="KW-0325">Glycoprotein</keyword>
<name>A0AA35SUD0_GEOBA</name>
<protein>
    <recommendedName>
        <fullName evidence="9">Carbohydrate sulfotransferase</fullName>
        <ecNumber evidence="9">2.8.2.-</ecNumber>
    </recommendedName>
</protein>
<evidence type="ECO:0000256" key="8">
    <source>
        <dbReference type="ARBA" id="ARBA00023180"/>
    </source>
</evidence>
<accession>A0AA35SUD0</accession>
<keyword evidence="5" id="KW-1133">Transmembrane helix</keyword>
<dbReference type="PANTHER" id="PTHR12137:SF54">
    <property type="entry name" value="CARBOHYDRATE SULFOTRANSFERASE"/>
    <property type="match status" value="1"/>
</dbReference>
<keyword evidence="7" id="KW-0472">Membrane</keyword>
<dbReference type="InterPro" id="IPR005331">
    <property type="entry name" value="Sulfotransferase"/>
</dbReference>
<dbReference type="Pfam" id="PF03567">
    <property type="entry name" value="Sulfotransfer_2"/>
    <property type="match status" value="1"/>
</dbReference>